<accession>A0ABR2ESX2</accession>
<proteinExistence type="predicted"/>
<name>A0ABR2ESX2_9ROSI</name>
<comment type="caution">
    <text evidence="1">The sequence shown here is derived from an EMBL/GenBank/DDBJ whole genome shotgun (WGS) entry which is preliminary data.</text>
</comment>
<organism evidence="1 2">
    <name type="scientific">Hibiscus sabdariffa</name>
    <name type="common">roselle</name>
    <dbReference type="NCBI Taxonomy" id="183260"/>
    <lineage>
        <taxon>Eukaryota</taxon>
        <taxon>Viridiplantae</taxon>
        <taxon>Streptophyta</taxon>
        <taxon>Embryophyta</taxon>
        <taxon>Tracheophyta</taxon>
        <taxon>Spermatophyta</taxon>
        <taxon>Magnoliopsida</taxon>
        <taxon>eudicotyledons</taxon>
        <taxon>Gunneridae</taxon>
        <taxon>Pentapetalae</taxon>
        <taxon>rosids</taxon>
        <taxon>malvids</taxon>
        <taxon>Malvales</taxon>
        <taxon>Malvaceae</taxon>
        <taxon>Malvoideae</taxon>
        <taxon>Hibiscus</taxon>
    </lineage>
</organism>
<gene>
    <name evidence="1" type="ORF">V6N12_058700</name>
</gene>
<evidence type="ECO:0000313" key="1">
    <source>
        <dbReference type="EMBL" id="KAK8565125.1"/>
    </source>
</evidence>
<dbReference type="Proteomes" id="UP001472677">
    <property type="component" value="Unassembled WGS sequence"/>
</dbReference>
<protein>
    <submittedName>
        <fullName evidence="1">Uncharacterized protein</fullName>
    </submittedName>
</protein>
<reference evidence="1 2" key="1">
    <citation type="journal article" date="2024" name="G3 (Bethesda)">
        <title>Genome assembly of Hibiscus sabdariffa L. provides insights into metabolisms of medicinal natural products.</title>
        <authorList>
            <person name="Kim T."/>
        </authorList>
    </citation>
    <scope>NUCLEOTIDE SEQUENCE [LARGE SCALE GENOMIC DNA]</scope>
    <source>
        <strain evidence="1">TK-2024</strain>
        <tissue evidence="1">Old leaves</tissue>
    </source>
</reference>
<evidence type="ECO:0000313" key="2">
    <source>
        <dbReference type="Proteomes" id="UP001472677"/>
    </source>
</evidence>
<dbReference type="EMBL" id="JBBPBM010000010">
    <property type="protein sequence ID" value="KAK8565125.1"/>
    <property type="molecule type" value="Genomic_DNA"/>
</dbReference>
<sequence>MASDSEDLSDILETEYDNEIEEMEEQLLFLDDFDIFLGKSDGEPEDFEDDLRQISMDSKVITASEEDFNIPNFDELAAYSSFDCKGLLKEALMGHLAWL</sequence>
<keyword evidence="2" id="KW-1185">Reference proteome</keyword>